<dbReference type="Pfam" id="PF08207">
    <property type="entry name" value="EFP_N"/>
    <property type="match status" value="1"/>
</dbReference>
<dbReference type="Gene3D" id="2.40.50.140">
    <property type="entry name" value="Nucleic acid-binding proteins"/>
    <property type="match status" value="2"/>
</dbReference>
<dbReference type="InterPro" id="IPR014722">
    <property type="entry name" value="Rib_uL2_dom2"/>
</dbReference>
<keyword evidence="4 8" id="KW-0963">Cytoplasm</keyword>
<evidence type="ECO:0000256" key="8">
    <source>
        <dbReference type="HAMAP-Rule" id="MF_00141"/>
    </source>
</evidence>
<dbReference type="InterPro" id="IPR013185">
    <property type="entry name" value="Transl_elong_KOW-like"/>
</dbReference>
<evidence type="ECO:0000313" key="13">
    <source>
        <dbReference type="EMBL" id="ERL63925.1"/>
    </source>
</evidence>
<evidence type="ECO:0000256" key="1">
    <source>
        <dbReference type="ARBA" id="ARBA00004496"/>
    </source>
</evidence>
<dbReference type="eggNOG" id="COG0231">
    <property type="taxonomic scope" value="Bacteria"/>
</dbReference>
<dbReference type="HOGENOM" id="CLU_074944_3_0_9"/>
<dbReference type="SUPFAM" id="SSF50104">
    <property type="entry name" value="Translation proteins SH3-like domain"/>
    <property type="match status" value="1"/>
</dbReference>
<dbReference type="GO" id="GO:0043043">
    <property type="term" value="P:peptide biosynthetic process"/>
    <property type="evidence" value="ECO:0007669"/>
    <property type="project" value="InterPro"/>
</dbReference>
<dbReference type="Gene3D" id="2.30.30.30">
    <property type="match status" value="1"/>
</dbReference>
<evidence type="ECO:0000256" key="10">
    <source>
        <dbReference type="RuleBase" id="RU004389"/>
    </source>
</evidence>
<comment type="subcellular location">
    <subcellularLocation>
        <location evidence="1 8">Cytoplasm</location>
    </subcellularLocation>
</comment>
<dbReference type="GO" id="GO:0003746">
    <property type="term" value="F:translation elongation factor activity"/>
    <property type="evidence" value="ECO:0007669"/>
    <property type="project" value="UniProtKB-UniRule"/>
</dbReference>
<dbReference type="NCBIfam" id="TIGR00038">
    <property type="entry name" value="efp"/>
    <property type="match status" value="1"/>
</dbReference>
<dbReference type="FunFam" id="2.40.50.140:FF:000004">
    <property type="entry name" value="Elongation factor P"/>
    <property type="match status" value="1"/>
</dbReference>
<dbReference type="Pfam" id="PF09285">
    <property type="entry name" value="Elong-fact-P_C"/>
    <property type="match status" value="1"/>
</dbReference>
<protein>
    <recommendedName>
        <fullName evidence="8 9">Elongation factor P</fullName>
        <shortName evidence="8">EF-P</shortName>
    </recommendedName>
</protein>
<dbReference type="GO" id="GO:0005829">
    <property type="term" value="C:cytosol"/>
    <property type="evidence" value="ECO:0007669"/>
    <property type="project" value="UniProtKB-ARBA"/>
</dbReference>
<reference evidence="14" key="1">
    <citation type="journal article" date="2013" name="Genome Announc.">
        <title>Whole-Genome Sequencing of Lactobacillus shenzhenensis Strain LY-73T.</title>
        <authorList>
            <person name="Lin Z."/>
            <person name="Liu Z."/>
            <person name="Yang R."/>
            <person name="Zou Y."/>
            <person name="Wan D."/>
            <person name="Chen J."/>
            <person name="Guo M."/>
            <person name="Zhao J."/>
            <person name="Fang C."/>
            <person name="Yang R."/>
            <person name="Liu F."/>
        </authorList>
    </citation>
    <scope>NUCLEOTIDE SEQUENCE [LARGE SCALE GENOMIC DNA]</scope>
    <source>
        <strain evidence="14">LY-73</strain>
    </source>
</reference>
<dbReference type="InterPro" id="IPR008991">
    <property type="entry name" value="Translation_prot_SH3-like_sf"/>
</dbReference>
<dbReference type="PANTHER" id="PTHR30053">
    <property type="entry name" value="ELONGATION FACTOR P"/>
    <property type="match status" value="1"/>
</dbReference>
<dbReference type="InterPro" id="IPR001059">
    <property type="entry name" value="Transl_elong_P/YeiP_cen"/>
</dbReference>
<dbReference type="InterPro" id="IPR012340">
    <property type="entry name" value="NA-bd_OB-fold"/>
</dbReference>
<dbReference type="FunFam" id="2.40.50.140:FF:000009">
    <property type="entry name" value="Elongation factor P"/>
    <property type="match status" value="1"/>
</dbReference>
<evidence type="ECO:0000313" key="14">
    <source>
        <dbReference type="Proteomes" id="UP000030647"/>
    </source>
</evidence>
<evidence type="ECO:0000256" key="9">
    <source>
        <dbReference type="NCBIfam" id="TIGR00038"/>
    </source>
</evidence>
<keyword evidence="14" id="KW-1185">Reference proteome</keyword>
<dbReference type="CDD" id="cd05794">
    <property type="entry name" value="S1_EF-P_repeat_2"/>
    <property type="match status" value="1"/>
</dbReference>
<keyword evidence="6 8" id="KW-0648">Protein biosynthesis</keyword>
<accession>U4TKN5</accession>
<evidence type="ECO:0000256" key="4">
    <source>
        <dbReference type="ARBA" id="ARBA00022490"/>
    </source>
</evidence>
<dbReference type="HAMAP" id="MF_00141">
    <property type="entry name" value="EF_P"/>
    <property type="match status" value="1"/>
</dbReference>
<evidence type="ECO:0000256" key="5">
    <source>
        <dbReference type="ARBA" id="ARBA00022768"/>
    </source>
</evidence>
<organism evidence="13 14">
    <name type="scientific">Schleiferilactobacillus shenzhenensis LY-73</name>
    <dbReference type="NCBI Taxonomy" id="1231336"/>
    <lineage>
        <taxon>Bacteria</taxon>
        <taxon>Bacillati</taxon>
        <taxon>Bacillota</taxon>
        <taxon>Bacilli</taxon>
        <taxon>Lactobacillales</taxon>
        <taxon>Lactobacillaceae</taxon>
        <taxon>Schleiferilactobacillus</taxon>
    </lineage>
</organism>
<dbReference type="InterPro" id="IPR015365">
    <property type="entry name" value="Elong-fact-P_C"/>
</dbReference>
<sequence>MAIRNGPSWLCPVFGPALSDHSLNTPTNIIKENEQMTDAINLKAGNVFQKDGKLIKVLETNHHKPGKGNTVMQMRLNDVRTGAIVQTTMRPTEKVELAEMDHKNAQYLYSQDDTAYFMDTDTYDQYELPVSHIAEEVKYLVPNMQVQLEFFEGELISLDLPTTVDLKVTETTPGIKGATAASGGKPATMETGLVVQVPDFIQTGEVLTINTTNGEYKSRAQN</sequence>
<dbReference type="AlphaFoldDB" id="U4TKN5"/>
<dbReference type="PROSITE" id="PS01275">
    <property type="entry name" value="EFP"/>
    <property type="match status" value="1"/>
</dbReference>
<evidence type="ECO:0000256" key="3">
    <source>
        <dbReference type="ARBA" id="ARBA00009479"/>
    </source>
</evidence>
<dbReference type="SUPFAM" id="SSF50249">
    <property type="entry name" value="Nucleic acid-binding proteins"/>
    <property type="match status" value="2"/>
</dbReference>
<dbReference type="Pfam" id="PF01132">
    <property type="entry name" value="EFP"/>
    <property type="match status" value="1"/>
</dbReference>
<evidence type="ECO:0000259" key="11">
    <source>
        <dbReference type="SMART" id="SM00841"/>
    </source>
</evidence>
<dbReference type="UniPathway" id="UPA00345"/>
<dbReference type="NCBIfam" id="NF001810">
    <property type="entry name" value="PRK00529.1"/>
    <property type="match status" value="1"/>
</dbReference>
<dbReference type="CDD" id="cd04470">
    <property type="entry name" value="S1_EF-P_repeat_1"/>
    <property type="match status" value="1"/>
</dbReference>
<keyword evidence="5 8" id="KW-0251">Elongation factor</keyword>
<evidence type="ECO:0000256" key="7">
    <source>
        <dbReference type="ARBA" id="ARBA00025469"/>
    </source>
</evidence>
<comment type="function">
    <text evidence="7 8">Involved in peptide bond synthesis. Stimulates efficient translation and peptide-bond synthesis on native or reconstituted 70S ribosomes in vitro. Probably functions indirectly by altering the affinity of the ribosome for aminoacyl-tRNA, thus increasing their reactivity as acceptors for peptidyl transferase.</text>
</comment>
<dbReference type="InterPro" id="IPR020599">
    <property type="entry name" value="Transl_elong_fac_P/YeiP"/>
</dbReference>
<dbReference type="InterPro" id="IPR013852">
    <property type="entry name" value="Transl_elong_P/YeiP_CS"/>
</dbReference>
<proteinExistence type="inferred from homology"/>
<dbReference type="STRING" id="1231336.L248_1744"/>
<evidence type="ECO:0000256" key="2">
    <source>
        <dbReference type="ARBA" id="ARBA00004815"/>
    </source>
</evidence>
<dbReference type="Proteomes" id="UP000030647">
    <property type="component" value="Unassembled WGS sequence"/>
</dbReference>
<dbReference type="PIRSF" id="PIRSF005901">
    <property type="entry name" value="EF-P"/>
    <property type="match status" value="1"/>
</dbReference>
<evidence type="ECO:0000256" key="6">
    <source>
        <dbReference type="ARBA" id="ARBA00022917"/>
    </source>
</evidence>
<dbReference type="InterPro" id="IPR011768">
    <property type="entry name" value="Transl_elongation_fac_P"/>
</dbReference>
<feature type="domain" description="Translation elongation factor P/YeiP central" evidence="12">
    <location>
        <begin position="102"/>
        <end position="156"/>
    </location>
</feature>
<dbReference type="SMART" id="SM00841">
    <property type="entry name" value="Elong-fact-P_C"/>
    <property type="match status" value="1"/>
</dbReference>
<feature type="domain" description="Elongation factor P C-terminal" evidence="11">
    <location>
        <begin position="164"/>
        <end position="219"/>
    </location>
</feature>
<evidence type="ECO:0000259" key="12">
    <source>
        <dbReference type="SMART" id="SM01185"/>
    </source>
</evidence>
<gene>
    <name evidence="13" type="primary">efp1</name>
    <name evidence="8" type="synonym">efp</name>
    <name evidence="13" type="ORF">L248_1744</name>
</gene>
<dbReference type="PANTHER" id="PTHR30053:SF12">
    <property type="entry name" value="ELONGATION FACTOR P (EF-P) FAMILY PROTEIN"/>
    <property type="match status" value="1"/>
</dbReference>
<comment type="similarity">
    <text evidence="3 8 10">Belongs to the elongation factor P family.</text>
</comment>
<dbReference type="SMART" id="SM01185">
    <property type="entry name" value="EFP"/>
    <property type="match status" value="1"/>
</dbReference>
<name>U4TKN5_9LACO</name>
<dbReference type="FunFam" id="2.30.30.30:FF:000003">
    <property type="entry name" value="Elongation factor P"/>
    <property type="match status" value="1"/>
</dbReference>
<comment type="pathway">
    <text evidence="2 8">Protein biosynthesis; polypeptide chain elongation.</text>
</comment>
<dbReference type="EMBL" id="KI271608">
    <property type="protein sequence ID" value="ERL63925.1"/>
    <property type="molecule type" value="Genomic_DNA"/>
</dbReference>